<dbReference type="Proteomes" id="UP000193622">
    <property type="component" value="Unassembled WGS sequence"/>
</dbReference>
<dbReference type="InterPro" id="IPR042184">
    <property type="entry name" value="YqeY/Aim41_N"/>
</dbReference>
<reference evidence="1 2" key="1">
    <citation type="submission" date="2016-01" db="EMBL/GenBank/DDBJ databases">
        <title>The new phylogeny of the genus Mycobacterium.</title>
        <authorList>
            <person name="Tarcisio F."/>
            <person name="Conor M."/>
            <person name="Antonella G."/>
            <person name="Elisabetta G."/>
            <person name="Giulia F.S."/>
            <person name="Sara T."/>
            <person name="Anna F."/>
            <person name="Clotilde B."/>
            <person name="Roberto B."/>
            <person name="Veronica D.S."/>
            <person name="Fabio R."/>
            <person name="Monica P."/>
            <person name="Olivier J."/>
            <person name="Enrico T."/>
            <person name="Nicola S."/>
        </authorList>
    </citation>
    <scope>NUCLEOTIDE SEQUENCE [LARGE SCALE GENOMIC DNA]</scope>
    <source>
        <strain evidence="1 2">DSM 45541</strain>
    </source>
</reference>
<proteinExistence type="predicted"/>
<evidence type="ECO:0008006" key="3">
    <source>
        <dbReference type="Google" id="ProtNLM"/>
    </source>
</evidence>
<dbReference type="EMBL" id="LQPC01000031">
    <property type="protein sequence ID" value="ORV87319.1"/>
    <property type="molecule type" value="Genomic_DNA"/>
</dbReference>
<protein>
    <recommendedName>
        <fullName evidence="3">Glutamyl-tRNA amidotransferase</fullName>
    </recommendedName>
</protein>
<accession>A0A1X1WL88</accession>
<evidence type="ECO:0000313" key="2">
    <source>
        <dbReference type="Proteomes" id="UP000193622"/>
    </source>
</evidence>
<evidence type="ECO:0000313" key="1">
    <source>
        <dbReference type="EMBL" id="ORV87319.1"/>
    </source>
</evidence>
<gene>
    <name evidence="1" type="ORF">AWC12_16905</name>
</gene>
<comment type="caution">
    <text evidence="1">The sequence shown here is derived from an EMBL/GenBank/DDBJ whole genome shotgun (WGS) entry which is preliminary data.</text>
</comment>
<organism evidence="1 2">
    <name type="scientific">Mycolicibacterium iranicum</name>
    <name type="common">Mycobacterium iranicum</name>
    <dbReference type="NCBI Taxonomy" id="912594"/>
    <lineage>
        <taxon>Bacteria</taxon>
        <taxon>Bacillati</taxon>
        <taxon>Actinomycetota</taxon>
        <taxon>Actinomycetes</taxon>
        <taxon>Mycobacteriales</taxon>
        <taxon>Mycobacteriaceae</taxon>
        <taxon>Mycolicibacterium</taxon>
    </lineage>
</organism>
<dbReference type="Gene3D" id="1.10.1510.10">
    <property type="entry name" value="Uncharacterised protein YqeY/AIM41 PF09424, N-terminal domain"/>
    <property type="match status" value="1"/>
</dbReference>
<sequence length="124" mass="13617">MTETEQRVPADRWRAELRKRLLVARKNRDALRTSVLRSVLSAVDNAETPGGPIPQAGAIADSAAGLGVAEVARRVLTDDEIRLVVRREIDDRLGAAEQLEAVQPERTIMLRDEARIVAAILAEV</sequence>
<name>A0A1X1WL88_MYCIR</name>
<dbReference type="RefSeq" id="WP_085175518.1">
    <property type="nucleotide sequence ID" value="NZ_LQPC01000031.1"/>
</dbReference>
<dbReference type="AlphaFoldDB" id="A0A1X1WL88"/>